<dbReference type="InterPro" id="IPR017900">
    <property type="entry name" value="4Fe4S_Fe_S_CS"/>
</dbReference>
<dbReference type="Pfam" id="PF00248">
    <property type="entry name" value="Aldo_ket_red"/>
    <property type="match status" value="1"/>
</dbReference>
<dbReference type="Proteomes" id="UP000190657">
    <property type="component" value="Unassembled WGS sequence"/>
</dbReference>
<keyword evidence="3" id="KW-0411">Iron-sulfur</keyword>
<accession>A0A1T4LTA3</accession>
<proteinExistence type="predicted"/>
<dbReference type="Pfam" id="PF13187">
    <property type="entry name" value="Fer4_9"/>
    <property type="match status" value="1"/>
</dbReference>
<evidence type="ECO:0000256" key="3">
    <source>
        <dbReference type="ARBA" id="ARBA00023014"/>
    </source>
</evidence>
<keyword evidence="6" id="KW-1185">Reference proteome</keyword>
<dbReference type="SUPFAM" id="SSF46548">
    <property type="entry name" value="alpha-helical ferredoxin"/>
    <property type="match status" value="1"/>
</dbReference>
<dbReference type="GO" id="GO:0051536">
    <property type="term" value="F:iron-sulfur cluster binding"/>
    <property type="evidence" value="ECO:0007669"/>
    <property type="project" value="UniProtKB-KW"/>
</dbReference>
<dbReference type="InterPro" id="IPR053135">
    <property type="entry name" value="AKR2_Oxidoreductase"/>
</dbReference>
<evidence type="ECO:0000256" key="1">
    <source>
        <dbReference type="ARBA" id="ARBA00022723"/>
    </source>
</evidence>
<dbReference type="CDD" id="cd19096">
    <property type="entry name" value="AKR_Fe-S_oxidoreductase"/>
    <property type="match status" value="1"/>
</dbReference>
<evidence type="ECO:0000256" key="2">
    <source>
        <dbReference type="ARBA" id="ARBA00023004"/>
    </source>
</evidence>
<dbReference type="PANTHER" id="PTHR43312">
    <property type="entry name" value="D-THREO-ALDOSE 1-DEHYDROGENASE"/>
    <property type="match status" value="1"/>
</dbReference>
<sequence>MVDRVKFKNVEVSRLGLGNMRLPCKTPIKREANPLIDYDKAQQIVDMAYENGVNYFDTAYMYHCGKSEKFIGQTLKKYPRDSYFLADKLPIWMCKTPADMEKIFNKQLQRTGIDCFDFYLLHSLDKSNFEKCEKYGAYDFVLKKKAEGLVKNIGFSFHGTVEDLKKIVSAHPWDFAQIQMNYLDWKNQDAKTQYQILTDAGIPIIVMEPVRGGKLADLPKDAEAVLKQNAPDKSIASWAMKFVASYDNVITILSGMNSLEQMQDNLNTLTDFVPMNENEFKVCENVASIINKNDIIPCTGCDYCADCPKGVKISTIFDVYNKLKTGEYTEFEAKDQYKNIDVNHTACVKCGKCKEHCPQGIDIPNELAGKINDLFS</sequence>
<dbReference type="InterPro" id="IPR036812">
    <property type="entry name" value="NAD(P)_OxRdtase_dom_sf"/>
</dbReference>
<protein>
    <recommendedName>
        <fullName evidence="4">4Fe-4S ferredoxin-type domain-containing protein</fullName>
    </recommendedName>
</protein>
<evidence type="ECO:0000313" key="6">
    <source>
        <dbReference type="Proteomes" id="UP000190657"/>
    </source>
</evidence>
<dbReference type="GO" id="GO:0046872">
    <property type="term" value="F:metal ion binding"/>
    <property type="evidence" value="ECO:0007669"/>
    <property type="project" value="UniProtKB-KW"/>
</dbReference>
<keyword evidence="1" id="KW-0479">Metal-binding</keyword>
<evidence type="ECO:0000313" key="5">
    <source>
        <dbReference type="EMBL" id="SJZ57943.1"/>
    </source>
</evidence>
<organism evidence="5 6">
    <name type="scientific">Eubacterium coprostanoligenes</name>
    <dbReference type="NCBI Taxonomy" id="290054"/>
    <lineage>
        <taxon>Bacteria</taxon>
        <taxon>Bacillati</taxon>
        <taxon>Bacillota</taxon>
        <taxon>Clostridia</taxon>
        <taxon>Eubacteriales</taxon>
        <taxon>Eubacteriaceae</taxon>
        <taxon>Eubacterium</taxon>
    </lineage>
</organism>
<name>A0A1T4LTA3_9FIRM</name>
<dbReference type="EMBL" id="FUWW01000009">
    <property type="protein sequence ID" value="SJZ57943.1"/>
    <property type="molecule type" value="Genomic_DNA"/>
</dbReference>
<dbReference type="STRING" id="290054.SAMN02745114_01010"/>
<feature type="domain" description="4Fe-4S ferredoxin-type" evidence="4">
    <location>
        <begin position="338"/>
        <end position="366"/>
    </location>
</feature>
<dbReference type="InterPro" id="IPR023210">
    <property type="entry name" value="NADP_OxRdtase_dom"/>
</dbReference>
<dbReference type="PROSITE" id="PS00198">
    <property type="entry name" value="4FE4S_FER_1"/>
    <property type="match status" value="1"/>
</dbReference>
<dbReference type="SUPFAM" id="SSF51430">
    <property type="entry name" value="NAD(P)-linked oxidoreductase"/>
    <property type="match status" value="1"/>
</dbReference>
<evidence type="ECO:0000259" key="4">
    <source>
        <dbReference type="PROSITE" id="PS51379"/>
    </source>
</evidence>
<dbReference type="InterPro" id="IPR017896">
    <property type="entry name" value="4Fe4S_Fe-S-bd"/>
</dbReference>
<dbReference type="AlphaFoldDB" id="A0A1T4LTA3"/>
<gene>
    <name evidence="5" type="ORF">SAMN02745114_01010</name>
</gene>
<dbReference type="RefSeq" id="WP_200803072.1">
    <property type="nucleotide sequence ID" value="NZ_FUWW01000009.1"/>
</dbReference>
<dbReference type="PROSITE" id="PS51379">
    <property type="entry name" value="4FE4S_FER_2"/>
    <property type="match status" value="1"/>
</dbReference>
<dbReference type="PANTHER" id="PTHR43312:SF2">
    <property type="entry name" value="OXIDOREDUCTASE"/>
    <property type="match status" value="1"/>
</dbReference>
<keyword evidence="2" id="KW-0408">Iron</keyword>
<dbReference type="Gene3D" id="3.20.20.100">
    <property type="entry name" value="NADP-dependent oxidoreductase domain"/>
    <property type="match status" value="1"/>
</dbReference>
<reference evidence="5 6" key="1">
    <citation type="submission" date="2017-02" db="EMBL/GenBank/DDBJ databases">
        <authorList>
            <person name="Peterson S.W."/>
        </authorList>
    </citation>
    <scope>NUCLEOTIDE SEQUENCE [LARGE SCALE GENOMIC DNA]</scope>
    <source>
        <strain evidence="5 6">ATCC 51222</strain>
    </source>
</reference>